<evidence type="ECO:0000313" key="2">
    <source>
        <dbReference type="Proteomes" id="UP001152888"/>
    </source>
</evidence>
<dbReference type="AlphaFoldDB" id="A0A9P0KLV5"/>
<evidence type="ECO:0000313" key="1">
    <source>
        <dbReference type="EMBL" id="CAH1973270.1"/>
    </source>
</evidence>
<dbReference type="Proteomes" id="UP001152888">
    <property type="component" value="Unassembled WGS sequence"/>
</dbReference>
<reference evidence="1" key="1">
    <citation type="submission" date="2022-03" db="EMBL/GenBank/DDBJ databases">
        <authorList>
            <person name="Sayadi A."/>
        </authorList>
    </citation>
    <scope>NUCLEOTIDE SEQUENCE</scope>
</reference>
<proteinExistence type="predicted"/>
<sequence>MSIGVAWSRNNFSTGQRFFTNLC</sequence>
<organism evidence="1 2">
    <name type="scientific">Acanthoscelides obtectus</name>
    <name type="common">Bean weevil</name>
    <name type="synonym">Bruchus obtectus</name>
    <dbReference type="NCBI Taxonomy" id="200917"/>
    <lineage>
        <taxon>Eukaryota</taxon>
        <taxon>Metazoa</taxon>
        <taxon>Ecdysozoa</taxon>
        <taxon>Arthropoda</taxon>
        <taxon>Hexapoda</taxon>
        <taxon>Insecta</taxon>
        <taxon>Pterygota</taxon>
        <taxon>Neoptera</taxon>
        <taxon>Endopterygota</taxon>
        <taxon>Coleoptera</taxon>
        <taxon>Polyphaga</taxon>
        <taxon>Cucujiformia</taxon>
        <taxon>Chrysomeloidea</taxon>
        <taxon>Chrysomelidae</taxon>
        <taxon>Bruchinae</taxon>
        <taxon>Bruchini</taxon>
        <taxon>Acanthoscelides</taxon>
    </lineage>
</organism>
<keyword evidence="2" id="KW-1185">Reference proteome</keyword>
<gene>
    <name evidence="1" type="ORF">ACAOBT_LOCUS10459</name>
</gene>
<name>A0A9P0KLV5_ACAOB</name>
<dbReference type="EMBL" id="CAKOFQ010006807">
    <property type="protein sequence ID" value="CAH1973270.1"/>
    <property type="molecule type" value="Genomic_DNA"/>
</dbReference>
<accession>A0A9P0KLV5</accession>
<protein>
    <submittedName>
        <fullName evidence="1">Uncharacterized protein</fullName>
    </submittedName>
</protein>
<comment type="caution">
    <text evidence="1">The sequence shown here is derived from an EMBL/GenBank/DDBJ whole genome shotgun (WGS) entry which is preliminary data.</text>
</comment>